<dbReference type="EMBL" id="RIAR02000001">
    <property type="protein sequence ID" value="NSL88776.1"/>
    <property type="molecule type" value="Genomic_DNA"/>
</dbReference>
<keyword evidence="4" id="KW-0067">ATP-binding</keyword>
<evidence type="ECO:0000256" key="4">
    <source>
        <dbReference type="ARBA" id="ARBA00022840"/>
    </source>
</evidence>
<dbReference type="OrthoDB" id="634931at2"/>
<dbReference type="GO" id="GO:0003676">
    <property type="term" value="F:nucleic acid binding"/>
    <property type="evidence" value="ECO:0007669"/>
    <property type="project" value="InterPro"/>
</dbReference>
<protein>
    <submittedName>
        <fullName evidence="6">DEAD/DEAH box helicase</fullName>
    </submittedName>
</protein>
<dbReference type="InterPro" id="IPR044742">
    <property type="entry name" value="DEAD/DEAH_RhlB"/>
</dbReference>
<name>A0A3S1AXM1_9BACT</name>
<proteinExistence type="inferred from homology"/>
<dbReference type="GO" id="GO:0003724">
    <property type="term" value="F:RNA helicase activity"/>
    <property type="evidence" value="ECO:0007669"/>
    <property type="project" value="InterPro"/>
</dbReference>
<dbReference type="InterPro" id="IPR027417">
    <property type="entry name" value="P-loop_NTPase"/>
</dbReference>
<dbReference type="Pfam" id="PF00270">
    <property type="entry name" value="DEAD"/>
    <property type="match status" value="1"/>
</dbReference>
<dbReference type="PROSITE" id="PS51194">
    <property type="entry name" value="HELICASE_CTER"/>
    <property type="match status" value="1"/>
</dbReference>
<keyword evidence="7" id="KW-1185">Reference proteome</keyword>
<reference evidence="6" key="1">
    <citation type="submission" date="2020-05" db="EMBL/GenBank/DDBJ databases">
        <title>Chitinophaga laudate sp. nov., isolated from a tropical peat swamp.</title>
        <authorList>
            <person name="Goh C.B.S."/>
            <person name="Lee M.S."/>
            <person name="Parimannan S."/>
            <person name="Pasbakhsh P."/>
            <person name="Yule C.M."/>
            <person name="Rajandas H."/>
            <person name="Loke S."/>
            <person name="Croft L."/>
            <person name="Tan J.B.L."/>
        </authorList>
    </citation>
    <scope>NUCLEOTIDE SEQUENCE</scope>
    <source>
        <strain evidence="6">Mgbs1</strain>
    </source>
</reference>
<dbReference type="CDD" id="cd18787">
    <property type="entry name" value="SF2_C_DEAD"/>
    <property type="match status" value="1"/>
</dbReference>
<dbReference type="AlphaFoldDB" id="A0A3S1AXM1"/>
<dbReference type="GO" id="GO:0016787">
    <property type="term" value="F:hydrolase activity"/>
    <property type="evidence" value="ECO:0007669"/>
    <property type="project" value="UniProtKB-KW"/>
</dbReference>
<evidence type="ECO:0000256" key="3">
    <source>
        <dbReference type="ARBA" id="ARBA00022806"/>
    </source>
</evidence>
<dbReference type="GO" id="GO:0005524">
    <property type="term" value="F:ATP binding"/>
    <property type="evidence" value="ECO:0007669"/>
    <property type="project" value="UniProtKB-KW"/>
</dbReference>
<evidence type="ECO:0000256" key="2">
    <source>
        <dbReference type="ARBA" id="ARBA00022801"/>
    </source>
</evidence>
<keyword evidence="3 6" id="KW-0347">Helicase</keyword>
<sequence length="416" mass="47459">MKFEQYNISKEIKDSLAELGFKRPTDIQFKAIPSILQGDDVMAIAQTGTGKTAAFAIPLLHRLQMQDLRFNKRKYEVKCLVMVPTRELAIQIAEVFQQIGQYTDLSILALVGGVDQGPQIKILEKGVDVLIATPGRMFDQLNQQHLDLSKVQTLVLDEADHMLDLGFIRDIRDVIKHIPRNHQTLFFSATLDKDIKDLAYSVVNNPIRIQISPQDPVSKNVSHAVAYVEMDDKRFFLERLVKEFSGNKILVFVRTKVRAERVAAAMERVGIKSLTMHGGKEQDDRLHVMDEFKKGDVKLLITTDVNARGIDIPNVEYVVNYDLPDVPENYVHRVGRTGRGVQKGQAVSFCSTEEKPLLDAIQQFIGKPVHEMKIDKNDYRETISFSEDIPNDNWQLLLDEHNKEQEQLKKKKKRKG</sequence>
<dbReference type="PROSITE" id="PS51192">
    <property type="entry name" value="HELICASE_ATP_BIND_1"/>
    <property type="match status" value="1"/>
</dbReference>
<dbReference type="Pfam" id="PF00271">
    <property type="entry name" value="Helicase_C"/>
    <property type="match status" value="1"/>
</dbReference>
<keyword evidence="1" id="KW-0547">Nucleotide-binding</keyword>
<comment type="caution">
    <text evidence="6">The sequence shown here is derived from an EMBL/GenBank/DDBJ whole genome shotgun (WGS) entry which is preliminary data.</text>
</comment>
<organism evidence="6 7">
    <name type="scientific">Chitinophaga solisilvae</name>
    <dbReference type="NCBI Taxonomy" id="1233460"/>
    <lineage>
        <taxon>Bacteria</taxon>
        <taxon>Pseudomonadati</taxon>
        <taxon>Bacteroidota</taxon>
        <taxon>Chitinophagia</taxon>
        <taxon>Chitinophagales</taxon>
        <taxon>Chitinophagaceae</taxon>
        <taxon>Chitinophaga</taxon>
    </lineage>
</organism>
<dbReference type="InterPro" id="IPR001650">
    <property type="entry name" value="Helicase_C-like"/>
</dbReference>
<dbReference type="SMART" id="SM00490">
    <property type="entry name" value="HELICc"/>
    <property type="match status" value="1"/>
</dbReference>
<comment type="similarity">
    <text evidence="5">Belongs to the DEAD box helicase family.</text>
</comment>
<evidence type="ECO:0000313" key="6">
    <source>
        <dbReference type="EMBL" id="NSL88776.1"/>
    </source>
</evidence>
<dbReference type="InterPro" id="IPR014001">
    <property type="entry name" value="Helicase_ATP-bd"/>
</dbReference>
<dbReference type="CDD" id="cd00268">
    <property type="entry name" value="DEADc"/>
    <property type="match status" value="1"/>
</dbReference>
<dbReference type="InterPro" id="IPR050079">
    <property type="entry name" value="DEAD_box_RNA_helicase"/>
</dbReference>
<evidence type="ECO:0000313" key="7">
    <source>
        <dbReference type="Proteomes" id="UP000281028"/>
    </source>
</evidence>
<dbReference type="SMART" id="SM00487">
    <property type="entry name" value="DEXDc"/>
    <property type="match status" value="1"/>
</dbReference>
<keyword evidence="2" id="KW-0378">Hydrolase</keyword>
<dbReference type="InterPro" id="IPR011545">
    <property type="entry name" value="DEAD/DEAH_box_helicase_dom"/>
</dbReference>
<dbReference type="Proteomes" id="UP000281028">
    <property type="component" value="Unassembled WGS sequence"/>
</dbReference>
<dbReference type="InterPro" id="IPR014014">
    <property type="entry name" value="RNA_helicase_DEAD_Q_motif"/>
</dbReference>
<dbReference type="PROSITE" id="PS51195">
    <property type="entry name" value="Q_MOTIF"/>
    <property type="match status" value="1"/>
</dbReference>
<dbReference type="PANTHER" id="PTHR47959:SF13">
    <property type="entry name" value="ATP-DEPENDENT RNA HELICASE RHLE"/>
    <property type="match status" value="1"/>
</dbReference>
<dbReference type="RefSeq" id="WP_127040540.1">
    <property type="nucleotide sequence ID" value="NZ_JAABOK010000021.1"/>
</dbReference>
<gene>
    <name evidence="6" type="ORF">ECE50_018180</name>
</gene>
<dbReference type="SUPFAM" id="SSF52540">
    <property type="entry name" value="P-loop containing nucleoside triphosphate hydrolases"/>
    <property type="match status" value="1"/>
</dbReference>
<dbReference type="Gene3D" id="3.40.50.300">
    <property type="entry name" value="P-loop containing nucleotide triphosphate hydrolases"/>
    <property type="match status" value="2"/>
</dbReference>
<evidence type="ECO:0000256" key="5">
    <source>
        <dbReference type="ARBA" id="ARBA00038437"/>
    </source>
</evidence>
<dbReference type="GO" id="GO:0005829">
    <property type="term" value="C:cytosol"/>
    <property type="evidence" value="ECO:0007669"/>
    <property type="project" value="TreeGrafter"/>
</dbReference>
<dbReference type="PANTHER" id="PTHR47959">
    <property type="entry name" value="ATP-DEPENDENT RNA HELICASE RHLE-RELATED"/>
    <property type="match status" value="1"/>
</dbReference>
<evidence type="ECO:0000256" key="1">
    <source>
        <dbReference type="ARBA" id="ARBA00022741"/>
    </source>
</evidence>
<accession>A0A3S1AXM1</accession>